<dbReference type="PANTHER" id="PTHR40635">
    <property type="match status" value="1"/>
</dbReference>
<dbReference type="Proteomes" id="UP000812966">
    <property type="component" value="Unassembled WGS sequence"/>
</dbReference>
<proteinExistence type="predicted"/>
<feature type="compositionally biased region" description="Polar residues" evidence="1">
    <location>
        <begin position="435"/>
        <end position="453"/>
    </location>
</feature>
<feature type="compositionally biased region" description="Acidic residues" evidence="1">
    <location>
        <begin position="470"/>
        <end position="481"/>
    </location>
</feature>
<feature type="region of interest" description="Disordered" evidence="1">
    <location>
        <begin position="275"/>
        <end position="322"/>
    </location>
</feature>
<keyword evidence="3" id="KW-1185">Reference proteome</keyword>
<feature type="region of interest" description="Disordered" evidence="1">
    <location>
        <begin position="351"/>
        <end position="582"/>
    </location>
</feature>
<feature type="region of interest" description="Disordered" evidence="1">
    <location>
        <begin position="99"/>
        <end position="203"/>
    </location>
</feature>
<accession>A0A8K0JK98</accession>
<feature type="compositionally biased region" description="Polar residues" evidence="1">
    <location>
        <begin position="539"/>
        <end position="548"/>
    </location>
</feature>
<feature type="compositionally biased region" description="Acidic residues" evidence="1">
    <location>
        <begin position="518"/>
        <end position="528"/>
    </location>
</feature>
<dbReference type="AlphaFoldDB" id="A0A8K0JK98"/>
<reference evidence="2" key="1">
    <citation type="submission" date="2020-04" db="EMBL/GenBank/DDBJ databases">
        <title>Analysis of mating type loci in Filobasidium floriforme.</title>
        <authorList>
            <person name="Nowrousian M."/>
        </authorList>
    </citation>
    <scope>NUCLEOTIDE SEQUENCE</scope>
    <source>
        <strain evidence="2">CBS 6242</strain>
    </source>
</reference>
<sequence length="582" mass="63209">MPFSTRNAFYLRISSWTVLPLYLYLDERHVDWMTDQTLQAVLADLRPKLASKFHSEDPAKKSTVDVHRGLDYQFAFFFRKTDSRHVVLLKKREYHMQKLNRSSKAGREIKSATLVPKFQNKQKVKREGSTVPPGQRTRRGSLRPAGPSRLSSVVADAGEGSEDPARSGEISGGTPRRSARERSRVTYTEAEESGGLDAQLDERETLRDQTPLFAREEGDDEIEEVRVKEEPMDDEEMPLQAITAEPIDGAPHLPVRDESELQAMREGAAVAGHRTDLGTGLEDPEDGFVDHADGRRRAGSPDPREDTGLDGMGDVEEEDGKEFKPVTRLSYAGFSISTRHLVLIIEPWPPMADLPKASSRSRSLYSRSMTRDVSGRESTLNLGLDNRSQTPLIPNSRRGGTSVTDRPTATPGLGGHGGSRWSATPAASFGRGTPGPSSRNASALPSRLQSQTPGAGRASTPLFREATPFGDDDDEEEEDDEWKEKAQNASWAPSRGGSEAPEGFGFRSGLAEDLGNAGDDDGDADEDIQEARGMLAMSQRIQQGTSSRRSGHYSAAGEVDGGDGDVGDAADDGVGDDGGGAD</sequence>
<evidence type="ECO:0000313" key="2">
    <source>
        <dbReference type="EMBL" id="KAG7532270.1"/>
    </source>
</evidence>
<organism evidence="2 3">
    <name type="scientific">Filobasidium floriforme</name>
    <dbReference type="NCBI Taxonomy" id="5210"/>
    <lineage>
        <taxon>Eukaryota</taxon>
        <taxon>Fungi</taxon>
        <taxon>Dikarya</taxon>
        <taxon>Basidiomycota</taxon>
        <taxon>Agaricomycotina</taxon>
        <taxon>Tremellomycetes</taxon>
        <taxon>Filobasidiales</taxon>
        <taxon>Filobasidiaceae</taxon>
        <taxon>Filobasidium</taxon>
    </lineage>
</organism>
<feature type="compositionally biased region" description="Acidic residues" evidence="1">
    <location>
        <begin position="560"/>
        <end position="575"/>
    </location>
</feature>
<dbReference type="PANTHER" id="PTHR40635:SF1">
    <property type="match status" value="1"/>
</dbReference>
<gene>
    <name evidence="2" type="ORF">FFLO_03665</name>
</gene>
<evidence type="ECO:0000256" key="1">
    <source>
        <dbReference type="SAM" id="MobiDB-lite"/>
    </source>
</evidence>
<feature type="compositionally biased region" description="Polar residues" evidence="1">
    <location>
        <begin position="376"/>
        <end position="407"/>
    </location>
</feature>
<comment type="caution">
    <text evidence="2">The sequence shown here is derived from an EMBL/GenBank/DDBJ whole genome shotgun (WGS) entry which is preliminary data.</text>
</comment>
<evidence type="ECO:0000313" key="3">
    <source>
        <dbReference type="Proteomes" id="UP000812966"/>
    </source>
</evidence>
<dbReference type="EMBL" id="JABELV010000069">
    <property type="protein sequence ID" value="KAG7532270.1"/>
    <property type="molecule type" value="Genomic_DNA"/>
</dbReference>
<protein>
    <submittedName>
        <fullName evidence="2">Uncharacterized protein</fullName>
    </submittedName>
</protein>
<feature type="compositionally biased region" description="Low complexity" evidence="1">
    <location>
        <begin position="358"/>
        <end position="368"/>
    </location>
</feature>
<name>A0A8K0JK98_9TREE</name>